<name>A0A0W0DUS3_CANGB</name>
<evidence type="ECO:0000256" key="1">
    <source>
        <dbReference type="ARBA" id="ARBA00004648"/>
    </source>
</evidence>
<proteinExistence type="inferred from homology"/>
<evidence type="ECO:0000256" key="10">
    <source>
        <dbReference type="ARBA" id="ARBA00023295"/>
    </source>
</evidence>
<evidence type="ECO:0000313" key="18">
    <source>
        <dbReference type="Proteomes" id="UP000054886"/>
    </source>
</evidence>
<evidence type="ECO:0000313" key="17">
    <source>
        <dbReference type="EMBL" id="KTA96991.1"/>
    </source>
</evidence>
<comment type="catalytic activity">
    <reaction evidence="12">
        <text>N(4)-(alpha-D-Glc-(1-&gt;2)-alpha-D-Glc-(1-&gt;3)-alpha-D-Glc-(1-&gt;3)-alpha-D-Man-(1-&gt;2)-alpha-D-Man-(1-&gt;2)-alpha-D-Man-(1-&gt;3)-[alpha-D-Man-(1-&gt;2)-alpha-D-Man-(1-&gt;3)-[alpha-D-Man-(1-&gt;2)-alpha-D-Man-(1-&gt;6)]-alpha-D-Man-(1-&gt;6)]-beta-D-Man-(1-&gt;4)-beta-D-GlcNAc-(1-&gt;4)-beta-D-GlcNAc)-L-asparaginyl-[protein] + H2O = N(4)-(alpha-D-Glc-(1-&gt;3)-alpha-D-Glc-(1-&gt;3)-alpha-D-Man-(1-&gt;2)-alpha-D-Man-(1-&gt;2)-alpha-D-Man-(1-&gt;3)-[alpha-D-Man-(1-&gt;2)-alpha-D-Man-(1-&gt;3)-[alpha-D-Man-(1-&gt;2)-alpha-D-Man-(1-&gt;6)]-alpha-D-Man-(1-&gt;6)]-beta-D-Man-(1-&gt;4)-beta-D-GlcNAc-(1-&gt;4)-beta-D-GlcNAc)-L-asparaginyl-[protein] + beta-D-glucose</text>
        <dbReference type="Rhea" id="RHEA:55988"/>
        <dbReference type="Rhea" id="RHEA-COMP:12806"/>
        <dbReference type="Rhea" id="RHEA-COMP:14355"/>
        <dbReference type="ChEBI" id="CHEBI:15377"/>
        <dbReference type="ChEBI" id="CHEBI:15903"/>
        <dbReference type="ChEBI" id="CHEBI:59082"/>
        <dbReference type="ChEBI" id="CHEBI:132537"/>
        <dbReference type="EC" id="3.2.1.106"/>
    </reaction>
</comment>
<protein>
    <recommendedName>
        <fullName evidence="11 12">Mannosyl-oligosaccharide glucosidase</fullName>
        <ecNumber evidence="11 12">3.2.1.106</ecNumber>
    </recommendedName>
    <alternativeName>
        <fullName evidence="13">Glucosidase I</fullName>
    </alternativeName>
</protein>
<organism evidence="17 18">
    <name type="scientific">Candida glabrata</name>
    <name type="common">Yeast</name>
    <name type="synonym">Torulopsis glabrata</name>
    <dbReference type="NCBI Taxonomy" id="5478"/>
    <lineage>
        <taxon>Eukaryota</taxon>
        <taxon>Fungi</taxon>
        <taxon>Dikarya</taxon>
        <taxon>Ascomycota</taxon>
        <taxon>Saccharomycotina</taxon>
        <taxon>Saccharomycetes</taxon>
        <taxon>Saccharomycetales</taxon>
        <taxon>Saccharomycetaceae</taxon>
        <taxon>Nakaseomyces</taxon>
    </lineage>
</organism>
<evidence type="ECO:0000256" key="5">
    <source>
        <dbReference type="ARBA" id="ARBA00022824"/>
    </source>
</evidence>
<dbReference type="InterPro" id="IPR008928">
    <property type="entry name" value="6-hairpin_glycosidase_sf"/>
</dbReference>
<evidence type="ECO:0000259" key="16">
    <source>
        <dbReference type="Pfam" id="PF16923"/>
    </source>
</evidence>
<evidence type="ECO:0000259" key="15">
    <source>
        <dbReference type="Pfam" id="PF03200"/>
    </source>
</evidence>
<keyword evidence="3" id="KW-0812">Transmembrane</keyword>
<evidence type="ECO:0000256" key="6">
    <source>
        <dbReference type="ARBA" id="ARBA00022968"/>
    </source>
</evidence>
<feature type="domain" description="Glycosyl hydrolase family 63 C-terminal" evidence="15">
    <location>
        <begin position="313"/>
        <end position="812"/>
    </location>
</feature>
<keyword evidence="8" id="KW-0472">Membrane</keyword>
<keyword evidence="6" id="KW-0735">Signal-anchor</keyword>
<dbReference type="VEuPathDB" id="FungiDB:GVI51_A01221"/>
<dbReference type="VEuPathDB" id="FungiDB:B1J91_A01452g"/>
<keyword evidence="9 13" id="KW-0325">Glycoprotein</keyword>
<dbReference type="Gene3D" id="1.50.10.10">
    <property type="match status" value="1"/>
</dbReference>
<evidence type="ECO:0000256" key="8">
    <source>
        <dbReference type="ARBA" id="ARBA00023136"/>
    </source>
</evidence>
<evidence type="ECO:0000256" key="14">
    <source>
        <dbReference type="SAM" id="SignalP"/>
    </source>
</evidence>
<comment type="subcellular location">
    <subcellularLocation>
        <location evidence="1 12">Endoplasmic reticulum membrane</location>
        <topology evidence="1 12">Single-pass type II membrane protein</topology>
    </subcellularLocation>
</comment>
<accession>A0A0W0DUS3</accession>
<evidence type="ECO:0000256" key="4">
    <source>
        <dbReference type="ARBA" id="ARBA00022801"/>
    </source>
</evidence>
<dbReference type="EC" id="3.2.1.106" evidence="11 12"/>
<dbReference type="PANTHER" id="PTHR10412">
    <property type="entry name" value="MANNOSYL-OLIGOSACCHARIDE GLUCOSIDASE"/>
    <property type="match status" value="1"/>
</dbReference>
<feature type="domain" description="Glycosyl hydrolase family 63 N-terminal" evidence="16">
    <location>
        <begin position="35"/>
        <end position="255"/>
    </location>
</feature>
<comment type="caution">
    <text evidence="17">The sequence shown here is derived from an EMBL/GenBank/DDBJ whole genome shotgun (WGS) entry which is preliminary data.</text>
</comment>
<dbReference type="AlphaFoldDB" id="A0A0W0DUS3"/>
<evidence type="ECO:0000256" key="11">
    <source>
        <dbReference type="ARBA" id="ARBA00038888"/>
    </source>
</evidence>
<dbReference type="GO" id="GO:0009311">
    <property type="term" value="P:oligosaccharide metabolic process"/>
    <property type="evidence" value="ECO:0007669"/>
    <property type="project" value="UniProtKB-UniRule"/>
</dbReference>
<sequence length="814" mass="93779">MLRTLILSTILELICFVQSQNFETYQDYRKHNNDSLLWGAYRPHTYFSVKPRYVDKSPFILGLMWMDSYSNNGIEGLRHFVEPHEQGLEHYGWQTYDPRIGGVETIVDKKNNLNLTVSLAKSKDGANWVTRVSGKAMDPKRKSTGSIFLYLNQQTTKDDQKSMLHLTPNGLKGKMSFKGVSSELGKYNVDVIDKKGKYYRSRGKDKPYSKLVDASQTRHVSFRVPEDNYWKAHDLVKTLISESLTDLLHNYDVAKVTKNEFPDFYSIRDMFNFNEGNFHIIQKTFDTSGSDGEFEIEIIYNSIESKQKIKPAETNALITQSLLEIDRKFNKHFQLSESQKDKTEFVKSTLANLLGGIGYFYGNQRVDRITTVDEKHFDEIKLSHGDEDGPYNLFTSVPSRSQFPRGFYWDEGFHLLQIMEYDYDLAFEIISSWFNMIDEKGWVAREVILGEEARTRVPDEFITQNPNIANPPTILLAFSEMLQRASNSYKLVGELGDSGADKDSDTLEYNHKFLIEYSREIYPKLVKHFDWFVNSQRGFTEEYEGLIEENAISDKVHLNEIFAWVGRTNSHCLPSGLDDYPRSKPCDVTELHVDALSWVGVMARSLKQIATILDEDADILKYEEVENNVIENLELLHWSEKDQCFCDVVVDEYGEGISYDCHEGYVSLLPFALKLVPKESKAIASVLKLISDKSKLFSPYGLLSLSKQDKYFGQDENYWRGPIWLNINYLCLDALRYYFPEIHGTSNNNKASVLSKTAKTTYTQLSQNLIKNVYDNWKATGYCYENYSPVDGRGTGAKQFTGWTSLIVNIISWN</sequence>
<dbReference type="EMBL" id="LLZZ01000164">
    <property type="protein sequence ID" value="KTA96991.1"/>
    <property type="molecule type" value="Genomic_DNA"/>
</dbReference>
<dbReference type="Gene3D" id="2.70.98.110">
    <property type="entry name" value="Glycosyl hydrolase family 63, N-terminal domain"/>
    <property type="match status" value="1"/>
</dbReference>
<evidence type="ECO:0000256" key="7">
    <source>
        <dbReference type="ARBA" id="ARBA00022989"/>
    </source>
</evidence>
<dbReference type="InterPro" id="IPR038518">
    <property type="entry name" value="Glyco_hydro_63N_sf"/>
</dbReference>
<dbReference type="InterPro" id="IPR012341">
    <property type="entry name" value="6hp_glycosidase-like_sf"/>
</dbReference>
<keyword evidence="10 12" id="KW-0326">Glycosidase</keyword>
<dbReference type="SUPFAM" id="SSF48208">
    <property type="entry name" value="Six-hairpin glycosidases"/>
    <property type="match status" value="1"/>
</dbReference>
<dbReference type="Proteomes" id="UP000054886">
    <property type="component" value="Unassembled WGS sequence"/>
</dbReference>
<dbReference type="GO" id="GO:0070880">
    <property type="term" value="P:fungal-type cell wall beta-glucan biosynthetic process"/>
    <property type="evidence" value="ECO:0007669"/>
    <property type="project" value="EnsemblFungi"/>
</dbReference>
<keyword evidence="7" id="KW-1133">Transmembrane helix</keyword>
<evidence type="ECO:0000256" key="2">
    <source>
        <dbReference type="ARBA" id="ARBA00010833"/>
    </source>
</evidence>
<gene>
    <name evidence="17" type="ORF">AO440_000054</name>
</gene>
<dbReference type="GO" id="GO:0004573">
    <property type="term" value="F:Glc3Man9GlcNAc2 oligosaccharide glucosidase activity"/>
    <property type="evidence" value="ECO:0007669"/>
    <property type="project" value="UniProtKB-UniRule"/>
</dbReference>
<evidence type="ECO:0000256" key="3">
    <source>
        <dbReference type="ARBA" id="ARBA00022692"/>
    </source>
</evidence>
<comment type="function">
    <text evidence="12">Cleaves the distal alpha 1,2-linked glucose residue from the Glc(3)Man(9)GlcNAc(2) oligosaccharide precursor.</text>
</comment>
<evidence type="ECO:0000256" key="12">
    <source>
        <dbReference type="RuleBase" id="RU368089"/>
    </source>
</evidence>
<comment type="similarity">
    <text evidence="2 12">Belongs to the glycosyl hydrolase 63 family.</text>
</comment>
<dbReference type="InterPro" id="IPR031335">
    <property type="entry name" value="Glyco_hydro_63_C"/>
</dbReference>
<keyword evidence="4 12" id="KW-0378">Hydrolase</keyword>
<comment type="pathway">
    <text evidence="13">Glycan metabolism; N-glycan degradation.</text>
</comment>
<dbReference type="GO" id="GO:0006488">
    <property type="term" value="P:dolichol-linked oligosaccharide biosynthetic process"/>
    <property type="evidence" value="ECO:0007669"/>
    <property type="project" value="EnsemblFungi"/>
</dbReference>
<dbReference type="Pfam" id="PF03200">
    <property type="entry name" value="Glyco_hydro_63"/>
    <property type="match status" value="1"/>
</dbReference>
<dbReference type="InterPro" id="IPR031631">
    <property type="entry name" value="Glyco_hydro_63N"/>
</dbReference>
<keyword evidence="5 12" id="KW-0256">Endoplasmic reticulum</keyword>
<dbReference type="GO" id="GO:0006491">
    <property type="term" value="P:N-glycan processing"/>
    <property type="evidence" value="ECO:0007669"/>
    <property type="project" value="EnsemblFungi"/>
</dbReference>
<feature type="signal peptide" evidence="14">
    <location>
        <begin position="1"/>
        <end position="19"/>
    </location>
</feature>
<evidence type="ECO:0000256" key="9">
    <source>
        <dbReference type="ARBA" id="ARBA00023180"/>
    </source>
</evidence>
<evidence type="ECO:0000256" key="13">
    <source>
        <dbReference type="RuleBase" id="RU369107"/>
    </source>
</evidence>
<dbReference type="Pfam" id="PF16923">
    <property type="entry name" value="Glyco_hydro_63N"/>
    <property type="match status" value="1"/>
</dbReference>
<dbReference type="VEuPathDB" id="FungiDB:GWK60_A01287"/>
<feature type="chain" id="PRO_5009807390" description="Mannosyl-oligosaccharide glucosidase" evidence="14">
    <location>
        <begin position="20"/>
        <end position="814"/>
    </location>
</feature>
<dbReference type="InterPro" id="IPR004888">
    <property type="entry name" value="Glycoside_hydrolase_63"/>
</dbReference>
<dbReference type="GO" id="GO:0098553">
    <property type="term" value="C:lumenal side of endoplasmic reticulum membrane"/>
    <property type="evidence" value="ECO:0007669"/>
    <property type="project" value="EnsemblFungi"/>
</dbReference>
<dbReference type="PANTHER" id="PTHR10412:SF11">
    <property type="entry name" value="MANNOSYL-OLIGOSACCHARIDE GLUCOSIDASE"/>
    <property type="match status" value="1"/>
</dbReference>
<dbReference type="VEuPathDB" id="FungiDB:CAGL0A01452g"/>
<keyword evidence="14" id="KW-0732">Signal</keyword>
<reference evidence="17 18" key="1">
    <citation type="submission" date="2015-10" db="EMBL/GenBank/DDBJ databases">
        <title>Draft genomes sequences of Candida glabrata isolates 1A, 1B, 2A, 2B, 3A and 3B.</title>
        <authorList>
            <person name="Haavelsrud O.E."/>
            <person name="Gaustad P."/>
        </authorList>
    </citation>
    <scope>NUCLEOTIDE SEQUENCE [LARGE SCALE GENOMIC DNA]</scope>
    <source>
        <strain evidence="17">910700640</strain>
    </source>
</reference>